<name>U3U9K7_9GAMM</name>
<dbReference type="InterPro" id="IPR004399">
    <property type="entry name" value="HMP/HMP-P_kinase_dom"/>
</dbReference>
<dbReference type="eggNOG" id="COG0351">
    <property type="taxonomic scope" value="Bacteria"/>
</dbReference>
<organism evidence="8 9">
    <name type="scientific">Candidatus Pantoea carbekii</name>
    <dbReference type="NCBI Taxonomy" id="1235990"/>
    <lineage>
        <taxon>Bacteria</taxon>
        <taxon>Pseudomonadati</taxon>
        <taxon>Pseudomonadota</taxon>
        <taxon>Gammaproteobacteria</taxon>
        <taxon>Enterobacterales</taxon>
        <taxon>Erwiniaceae</taxon>
        <taxon>Pantoea</taxon>
    </lineage>
</organism>
<evidence type="ECO:0000256" key="5">
    <source>
        <dbReference type="ARBA" id="ARBA00022777"/>
    </source>
</evidence>
<dbReference type="FunFam" id="3.40.1190.20:FF:000003">
    <property type="entry name" value="Phosphomethylpyrimidine kinase ThiD"/>
    <property type="match status" value="1"/>
</dbReference>
<protein>
    <recommendedName>
        <fullName evidence="2">hydroxymethylpyrimidine kinase</fullName>
        <ecNumber evidence="2">2.7.1.49</ecNumber>
    </recommendedName>
</protein>
<dbReference type="KEGG" id="pck:BMSBPS_0195"/>
<dbReference type="Gene3D" id="3.40.1190.20">
    <property type="match status" value="1"/>
</dbReference>
<dbReference type="GO" id="GO:0009228">
    <property type="term" value="P:thiamine biosynthetic process"/>
    <property type="evidence" value="ECO:0007669"/>
    <property type="project" value="InterPro"/>
</dbReference>
<dbReference type="EMBL" id="AP012554">
    <property type="protein sequence ID" value="BAO00538.1"/>
    <property type="molecule type" value="Genomic_DNA"/>
</dbReference>
<dbReference type="GO" id="GO:0008902">
    <property type="term" value="F:hydroxymethylpyrimidine kinase activity"/>
    <property type="evidence" value="ECO:0007669"/>
    <property type="project" value="UniProtKB-EC"/>
</dbReference>
<dbReference type="GO" id="GO:0009229">
    <property type="term" value="P:thiamine diphosphate biosynthetic process"/>
    <property type="evidence" value="ECO:0007669"/>
    <property type="project" value="UniProtKB-UniPathway"/>
</dbReference>
<evidence type="ECO:0000256" key="3">
    <source>
        <dbReference type="ARBA" id="ARBA00022679"/>
    </source>
</evidence>
<evidence type="ECO:0000256" key="1">
    <source>
        <dbReference type="ARBA" id="ARBA00004948"/>
    </source>
</evidence>
<comment type="pathway">
    <text evidence="1">Cofactor biosynthesis; thiamine diphosphate biosynthesis.</text>
</comment>
<keyword evidence="3" id="KW-0808">Transferase</keyword>
<dbReference type="Proteomes" id="UP000016900">
    <property type="component" value="Chromosome"/>
</dbReference>
<evidence type="ECO:0000256" key="4">
    <source>
        <dbReference type="ARBA" id="ARBA00022741"/>
    </source>
</evidence>
<gene>
    <name evidence="8" type="primary">thiD</name>
    <name evidence="8" type="ORF">HHS_05680</name>
</gene>
<feature type="domain" description="Pyridoxamine kinase/Phosphomethylpyrimidine kinase" evidence="7">
    <location>
        <begin position="2"/>
        <end position="221"/>
    </location>
</feature>
<dbReference type="NCBIfam" id="TIGR00097">
    <property type="entry name" value="HMP-P_kinase"/>
    <property type="match status" value="1"/>
</dbReference>
<dbReference type="CDD" id="cd01169">
    <property type="entry name" value="HMPP_kinase"/>
    <property type="match status" value="1"/>
</dbReference>
<dbReference type="STRING" id="1235990.BMSBPS_0195"/>
<keyword evidence="6" id="KW-0067">ATP-binding</keyword>
<dbReference type="InterPro" id="IPR013749">
    <property type="entry name" value="PM/HMP-P_kinase-1"/>
</dbReference>
<dbReference type="SUPFAM" id="SSF53613">
    <property type="entry name" value="Ribokinase-like"/>
    <property type="match status" value="1"/>
</dbReference>
<evidence type="ECO:0000313" key="9">
    <source>
        <dbReference type="Proteomes" id="UP000016900"/>
    </source>
</evidence>
<dbReference type="EC" id="2.7.1.49" evidence="2"/>
<keyword evidence="5" id="KW-0418">Kinase</keyword>
<dbReference type="Pfam" id="PF08543">
    <property type="entry name" value="Phos_pyr_kin"/>
    <property type="match status" value="1"/>
</dbReference>
<dbReference type="AlphaFoldDB" id="U3U9K7"/>
<evidence type="ECO:0000313" key="8">
    <source>
        <dbReference type="EMBL" id="BAO00538.1"/>
    </source>
</evidence>
<reference evidence="8 9" key="1">
    <citation type="submission" date="2012-10" db="EMBL/GenBank/DDBJ databases">
        <title>Genome sequence of the symbiont of the pentatomidae stink bug Halyomorpha halys.</title>
        <authorList>
            <person name="Kobayashi H."/>
            <person name="Fujii-Muramatsu R."/>
            <person name="Takeishi K."/>
            <person name="Noda H."/>
        </authorList>
    </citation>
    <scope>NUCLEOTIDE SEQUENCE [LARGE SCALE GENOMIC DNA]</scope>
</reference>
<evidence type="ECO:0000256" key="6">
    <source>
        <dbReference type="ARBA" id="ARBA00022840"/>
    </source>
</evidence>
<dbReference type="GO" id="GO:0008972">
    <property type="term" value="F:phosphomethylpyrimidine kinase activity"/>
    <property type="evidence" value="ECO:0007669"/>
    <property type="project" value="InterPro"/>
</dbReference>
<dbReference type="GO" id="GO:0005829">
    <property type="term" value="C:cytosol"/>
    <property type="evidence" value="ECO:0007669"/>
    <property type="project" value="TreeGrafter"/>
</dbReference>
<keyword evidence="9" id="KW-1185">Reference proteome</keyword>
<dbReference type="PATRIC" id="fig|1235990.3.peg.562"/>
<proteinExistence type="predicted"/>
<evidence type="ECO:0000259" key="7">
    <source>
        <dbReference type="Pfam" id="PF08543"/>
    </source>
</evidence>
<dbReference type="PANTHER" id="PTHR20858:SF17">
    <property type="entry name" value="HYDROXYMETHYLPYRIMIDINE_PHOSPHOMETHYLPYRIMIDINE KINASE THI20-RELATED"/>
    <property type="match status" value="1"/>
</dbReference>
<dbReference type="UniPathway" id="UPA00060">
    <property type="reaction ID" value="UER00138"/>
</dbReference>
<dbReference type="KEGG" id="hhs:HHS_05680"/>
<dbReference type="PANTHER" id="PTHR20858">
    <property type="entry name" value="PHOSPHOMETHYLPYRIMIDINE KINASE"/>
    <property type="match status" value="1"/>
</dbReference>
<evidence type="ECO:0000256" key="2">
    <source>
        <dbReference type="ARBA" id="ARBA00012135"/>
    </source>
</evidence>
<dbReference type="GO" id="GO:0005524">
    <property type="term" value="F:ATP binding"/>
    <property type="evidence" value="ECO:0007669"/>
    <property type="project" value="UniProtKB-KW"/>
</dbReference>
<dbReference type="InterPro" id="IPR029056">
    <property type="entry name" value="Ribokinase-like"/>
</dbReference>
<keyword evidence="4" id="KW-0547">Nucleotide-binding</keyword>
<accession>U3U9K7</accession>
<sequence length="227" mass="25043">MVAQNTCGVQCIYYIEPNFVKKQLKSVLDDVRIDTLKIGMLAKSNIVEVIAECLTHTHVPFIVLDTVMIAKSGDPLLSLDTIGSIRQLLLPKVSLITPNLLEAALLLEDSVAESETDMLLQGKSLLNLGCKAVLIKGGHLNNAKESPDWLITRNDQKRFSTVRVNTRHTHGTGCTLSAAIAALRPRHDGWISAIAEAKVWLQQALLHAELLEVGKGIGPVHHFYNWW</sequence>